<reference evidence="1 2" key="1">
    <citation type="submission" date="2017-02" db="EMBL/GenBank/DDBJ databases">
        <title>Legionella quilivanii strain from human: case report and whole genome sequencing analysis.</title>
        <authorList>
            <person name="Lalancette C."/>
            <person name="Leduc J.-M."/>
            <person name="Levesque S."/>
            <person name="Fournier E."/>
            <person name="Saoud J."/>
            <person name="Faucher S.P."/>
            <person name="Bernard K."/>
            <person name="Martineau C."/>
            <person name="Longtin J."/>
        </authorList>
    </citation>
    <scope>NUCLEOTIDE SEQUENCE [LARGE SCALE GENOMIC DNA]</scope>
    <source>
        <strain evidence="1 2">ID143958</strain>
    </source>
</reference>
<accession>A0A364LNV8</accession>
<protein>
    <recommendedName>
        <fullName evidence="3">DUF4116 domain-containing protein</fullName>
    </recommendedName>
</protein>
<evidence type="ECO:0000313" key="2">
    <source>
        <dbReference type="Proteomes" id="UP000249458"/>
    </source>
</evidence>
<dbReference type="Proteomes" id="UP000249458">
    <property type="component" value="Unassembled WGS sequence"/>
</dbReference>
<evidence type="ECO:0000313" key="1">
    <source>
        <dbReference type="EMBL" id="RAP38560.1"/>
    </source>
</evidence>
<evidence type="ECO:0008006" key="3">
    <source>
        <dbReference type="Google" id="ProtNLM"/>
    </source>
</evidence>
<proteinExistence type="predicted"/>
<comment type="caution">
    <text evidence="1">The sequence shown here is derived from an EMBL/GenBank/DDBJ whole genome shotgun (WGS) entry which is preliminary data.</text>
</comment>
<name>A0A364LNV8_9GAMM</name>
<gene>
    <name evidence="1" type="ORF">B1207_01365</name>
</gene>
<dbReference type="EMBL" id="MVJN01000001">
    <property type="protein sequence ID" value="RAP38560.1"/>
    <property type="molecule type" value="Genomic_DNA"/>
</dbReference>
<organism evidence="1 2">
    <name type="scientific">Legionella quinlivanii</name>
    <dbReference type="NCBI Taxonomy" id="45073"/>
    <lineage>
        <taxon>Bacteria</taxon>
        <taxon>Pseudomonadati</taxon>
        <taxon>Pseudomonadota</taxon>
        <taxon>Gammaproteobacteria</taxon>
        <taxon>Legionellales</taxon>
        <taxon>Legionellaceae</taxon>
        <taxon>Legionella</taxon>
    </lineage>
</organism>
<dbReference type="AlphaFoldDB" id="A0A364LNV8"/>
<dbReference type="RefSeq" id="WP_112218201.1">
    <property type="nucleotide sequence ID" value="NZ_MVJN01000001.1"/>
</dbReference>
<sequence>MIITNACILVKKIINSNLSLEEITIRLGDIFTPEEINQLYQAVTDNDDLLLRKALQNSIDNASLSQPGYRKTFYAKAISYDPFALTYVEEIYADDTLFYIKAVAADGFLLEHVPKEVENYVSICFQAIHKNPESVQFVPRSLPEDIKKALYLAAVSNNGLALEYIFEAQDNYDVCKTAINQNIYAMEFVDETIRKLLCTQNRRVYLERNYMSHQYFPGDKASFIKEFLKQIQHVILINKQDLYDQELVDVMEVYKRKQSREERVTCVTTDHLDHLMKDLQSLDLKGIHLMILGHANSFVKKIAGLDASQITEIVEKYPCLTKVTLFGCKSAQIEKLEEEKAIIQKAKAEKKPQTTPACGLIAAISKSASVENYAKLLRASGLDETYVIVQHQTNEGYQYKLLYLSKSNIDTGNAQASAFLSKDNVTLLQNQFTRKNDLNTAFGKGLNIATLKNKKTPLRVAELELLEELSGRSPFSKSHVNYKVNKSNLPFLRGFTITEKEAFFKLRTSLLKEVMESIKANPHITRAVVIKGYCELIHVDKKESRFHVLPNMSYTHNFYKLRLFSNPAVDNMDRKSLAMERKRMMDAIYSGNTEGESLAKSVEINLNMNLIVPQETPETHSIVA</sequence>